<protein>
    <submittedName>
        <fullName evidence="1">Uncharacterized protein</fullName>
    </submittedName>
</protein>
<reference evidence="1 2" key="1">
    <citation type="submission" date="2019-02" db="EMBL/GenBank/DDBJ databases">
        <title>Deep-cultivation of Planctomycetes and their phenomic and genomic characterization uncovers novel biology.</title>
        <authorList>
            <person name="Wiegand S."/>
            <person name="Jogler M."/>
            <person name="Boedeker C."/>
            <person name="Pinto D."/>
            <person name="Vollmers J."/>
            <person name="Rivas-Marin E."/>
            <person name="Kohn T."/>
            <person name="Peeters S.H."/>
            <person name="Heuer A."/>
            <person name="Rast P."/>
            <person name="Oberbeckmann S."/>
            <person name="Bunk B."/>
            <person name="Jeske O."/>
            <person name="Meyerdierks A."/>
            <person name="Storesund J.E."/>
            <person name="Kallscheuer N."/>
            <person name="Luecker S."/>
            <person name="Lage O.M."/>
            <person name="Pohl T."/>
            <person name="Merkel B.J."/>
            <person name="Hornburger P."/>
            <person name="Mueller R.-W."/>
            <person name="Bruemmer F."/>
            <person name="Labrenz M."/>
            <person name="Spormann A.M."/>
            <person name="Op den Camp H."/>
            <person name="Overmann J."/>
            <person name="Amann R."/>
            <person name="Jetten M.S.M."/>
            <person name="Mascher T."/>
            <person name="Medema M.H."/>
            <person name="Devos D.P."/>
            <person name="Kaster A.-K."/>
            <person name="Ovreas L."/>
            <person name="Rohde M."/>
            <person name="Galperin M.Y."/>
            <person name="Jogler C."/>
        </authorList>
    </citation>
    <scope>NUCLEOTIDE SEQUENCE [LARGE SCALE GENOMIC DNA]</scope>
    <source>
        <strain evidence="1 2">Pan189</strain>
    </source>
</reference>
<keyword evidence="2" id="KW-1185">Reference proteome</keyword>
<dbReference type="Proteomes" id="UP000317318">
    <property type="component" value="Chromosome"/>
</dbReference>
<dbReference type="KEGG" id="svp:Pan189_02290"/>
<evidence type="ECO:0000313" key="1">
    <source>
        <dbReference type="EMBL" id="QDT35876.1"/>
    </source>
</evidence>
<evidence type="ECO:0000313" key="2">
    <source>
        <dbReference type="Proteomes" id="UP000317318"/>
    </source>
</evidence>
<dbReference type="EMBL" id="CP036268">
    <property type="protein sequence ID" value="QDT35876.1"/>
    <property type="molecule type" value="Genomic_DNA"/>
</dbReference>
<gene>
    <name evidence="1" type="ORF">Pan189_02290</name>
</gene>
<accession>A0A517QW37</accession>
<sequence length="110" mass="12227">MWERRGIPVGWPGMALSPPPERQFSNLRLLHQGATEHAITVSAVEVPSTTTSLKFLLVRSDSRLDNAARFAFWMSAVIHLDISALGKDNSTHIDALFSFPITELTDVEHT</sequence>
<dbReference type="AlphaFoldDB" id="A0A517QW37"/>
<organism evidence="1 2">
    <name type="scientific">Stratiformator vulcanicus</name>
    <dbReference type="NCBI Taxonomy" id="2527980"/>
    <lineage>
        <taxon>Bacteria</taxon>
        <taxon>Pseudomonadati</taxon>
        <taxon>Planctomycetota</taxon>
        <taxon>Planctomycetia</taxon>
        <taxon>Planctomycetales</taxon>
        <taxon>Planctomycetaceae</taxon>
        <taxon>Stratiformator</taxon>
    </lineage>
</organism>
<proteinExistence type="predicted"/>
<name>A0A517QW37_9PLAN</name>